<reference evidence="1 2" key="1">
    <citation type="submission" date="2020-04" db="EMBL/GenBank/DDBJ databases">
        <title>Hymenobacter polaris sp. nov., isolated from Arctic soil.</title>
        <authorList>
            <person name="Dahal R.H."/>
        </authorList>
    </citation>
    <scope>NUCLEOTIDE SEQUENCE [LARGE SCALE GENOMIC DNA]</scope>
    <source>
        <strain evidence="1 2">RP-2-7</strain>
    </source>
</reference>
<name>A0A7Y0FNN0_9BACT</name>
<dbReference type="AlphaFoldDB" id="A0A7Y0FNN0"/>
<dbReference type="Proteomes" id="UP000559626">
    <property type="component" value="Unassembled WGS sequence"/>
</dbReference>
<keyword evidence="2" id="KW-1185">Reference proteome</keyword>
<accession>A0A7Y0FNN0</accession>
<comment type="caution">
    <text evidence="1">The sequence shown here is derived from an EMBL/GenBank/DDBJ whole genome shotgun (WGS) entry which is preliminary data.</text>
</comment>
<gene>
    <name evidence="1" type="ORF">HHL22_18180</name>
</gene>
<sequence length="108" mass="11620">MADAFPTSNPSPVLPFDRAYWVLPGRLLAGYVSVKPDSAGTRRQLRALLSQGIRTFVNLMHGDEQNYTGQVISGCEQELAEEAAALGVAATAHRLSIVDLDVPTVAHM</sequence>
<organism evidence="1 2">
    <name type="scientific">Hymenobacter polaris</name>
    <dbReference type="NCBI Taxonomy" id="2682546"/>
    <lineage>
        <taxon>Bacteria</taxon>
        <taxon>Pseudomonadati</taxon>
        <taxon>Bacteroidota</taxon>
        <taxon>Cytophagia</taxon>
        <taxon>Cytophagales</taxon>
        <taxon>Hymenobacteraceae</taxon>
        <taxon>Hymenobacter</taxon>
    </lineage>
</organism>
<dbReference type="InterPro" id="IPR029021">
    <property type="entry name" value="Prot-tyrosine_phosphatase-like"/>
</dbReference>
<evidence type="ECO:0000313" key="2">
    <source>
        <dbReference type="Proteomes" id="UP000559626"/>
    </source>
</evidence>
<evidence type="ECO:0000313" key="1">
    <source>
        <dbReference type="EMBL" id="NML67137.1"/>
    </source>
</evidence>
<dbReference type="EMBL" id="JABBGH010000003">
    <property type="protein sequence ID" value="NML67137.1"/>
    <property type="molecule type" value="Genomic_DNA"/>
</dbReference>
<protein>
    <submittedName>
        <fullName evidence="1">Uncharacterized protein</fullName>
    </submittedName>
</protein>
<dbReference type="Gene3D" id="3.90.190.10">
    <property type="entry name" value="Protein tyrosine phosphatase superfamily"/>
    <property type="match status" value="1"/>
</dbReference>
<proteinExistence type="predicted"/>
<dbReference type="RefSeq" id="WP_169532821.1">
    <property type="nucleotide sequence ID" value="NZ_JABBGH010000003.1"/>
</dbReference>